<evidence type="ECO:0000313" key="12">
    <source>
        <dbReference type="Proteomes" id="UP000801428"/>
    </source>
</evidence>
<evidence type="ECO:0000256" key="9">
    <source>
        <dbReference type="ARBA" id="ARBA00034075"/>
    </source>
</evidence>
<comment type="caution">
    <text evidence="11">The sequence shown here is derived from an EMBL/GenBank/DDBJ whole genome shotgun (WGS) entry which is preliminary data.</text>
</comment>
<accession>A0A9P4T710</accession>
<dbReference type="PANTHER" id="PTHR33938:SF15">
    <property type="entry name" value="FERULOYL ESTERASE B-RELATED"/>
    <property type="match status" value="1"/>
</dbReference>
<dbReference type="PANTHER" id="PTHR33938">
    <property type="entry name" value="FERULOYL ESTERASE B-RELATED"/>
    <property type="match status" value="1"/>
</dbReference>
<keyword evidence="6 10" id="KW-0378">Hydrolase</keyword>
<keyword evidence="12" id="KW-1185">Reference proteome</keyword>
<evidence type="ECO:0000256" key="2">
    <source>
        <dbReference type="ARBA" id="ARBA00022487"/>
    </source>
</evidence>
<feature type="chain" id="PRO_5040532095" description="Carboxylic ester hydrolase" evidence="10">
    <location>
        <begin position="20"/>
        <end position="492"/>
    </location>
</feature>
<dbReference type="AlphaFoldDB" id="A0A9P4T710"/>
<reference evidence="11" key="1">
    <citation type="submission" date="2019-04" db="EMBL/GenBank/DDBJ databases">
        <title>Sequencing of skin fungus with MAO and IRED activity.</title>
        <authorList>
            <person name="Marsaioli A.J."/>
            <person name="Bonatto J.M.C."/>
            <person name="Reis Junior O."/>
        </authorList>
    </citation>
    <scope>NUCLEOTIDE SEQUENCE</scope>
    <source>
        <strain evidence="11">30M1</strain>
    </source>
</reference>
<evidence type="ECO:0000256" key="6">
    <source>
        <dbReference type="ARBA" id="ARBA00022801"/>
    </source>
</evidence>
<keyword evidence="3" id="KW-0858">Xylan degradation</keyword>
<sequence length="492" mass="53043">MAYTVICVLLAHLVSYATALPKAFKHHDGCASLGEKNENVTRAEIVSAGALLGIAPIAAQNLTESNTGPFCRVVGRIPYGANNTLNFEVWLPEERYNHRYLSVEGNGGFAGTIDYAAMVMNLNTGFAVGGCDSGHLVSENGPSKPGAYVPFLNSIAETTVWIRDSIAMFSGPAKAITSSFYNCEPKKSYYSGCSTGGAQGYALAQYHPDVFDGIVAGSAGNWYNHLILSFLWNGLRANEPGAFLEQDILTLATAAAVKHCDSIDGVLDGVIDDPTDCDFDIVSLQCQPGQITAQNNRTACLNETQIATFKAFYAGPGADVYPGFAVGSESEWLAQEEELYTSYAVPILQNLVFKDLNYDYTTFDFQTDVKIVDDVAGPLITATSPRLEAFRARGGKLIATQGWADPYNAPTWPIDQHHKAEAIYGAQQLNDFWRLFMIPGGGHCGSAASYPQVPGTYHSLEALISWVEYGKAPDWVLATNPADGTNTTKKLS</sequence>
<keyword evidence="5 10" id="KW-0732">Signal</keyword>
<keyword evidence="4" id="KW-0479">Metal-binding</keyword>
<evidence type="ECO:0000256" key="5">
    <source>
        <dbReference type="ARBA" id="ARBA00022729"/>
    </source>
</evidence>
<evidence type="ECO:0000256" key="8">
    <source>
        <dbReference type="ARBA" id="ARBA00023157"/>
    </source>
</evidence>
<dbReference type="EMBL" id="SWKU01000026">
    <property type="protein sequence ID" value="KAF2996736.1"/>
    <property type="molecule type" value="Genomic_DNA"/>
</dbReference>
<organism evidence="11 12">
    <name type="scientific">Curvularia kusanoi</name>
    <name type="common">Cochliobolus kusanoi</name>
    <dbReference type="NCBI Taxonomy" id="90978"/>
    <lineage>
        <taxon>Eukaryota</taxon>
        <taxon>Fungi</taxon>
        <taxon>Dikarya</taxon>
        <taxon>Ascomycota</taxon>
        <taxon>Pezizomycotina</taxon>
        <taxon>Dothideomycetes</taxon>
        <taxon>Pleosporomycetidae</taxon>
        <taxon>Pleosporales</taxon>
        <taxon>Pleosporineae</taxon>
        <taxon>Pleosporaceae</taxon>
        <taxon>Curvularia</taxon>
    </lineage>
</organism>
<protein>
    <recommendedName>
        <fullName evidence="10">Carboxylic ester hydrolase</fullName>
        <ecNumber evidence="10">3.1.1.-</ecNumber>
    </recommendedName>
</protein>
<comment type="catalytic activity">
    <reaction evidence="9">
        <text>feruloyl-polysaccharide + H2O = ferulate + polysaccharide.</text>
        <dbReference type="EC" id="3.1.1.73"/>
    </reaction>
</comment>
<evidence type="ECO:0000256" key="4">
    <source>
        <dbReference type="ARBA" id="ARBA00022723"/>
    </source>
</evidence>
<dbReference type="GO" id="GO:0030600">
    <property type="term" value="F:feruloyl esterase activity"/>
    <property type="evidence" value="ECO:0007669"/>
    <property type="project" value="UniProtKB-EC"/>
</dbReference>
<keyword evidence="2" id="KW-0719">Serine esterase</keyword>
<feature type="signal peptide" evidence="10">
    <location>
        <begin position="1"/>
        <end position="19"/>
    </location>
</feature>
<dbReference type="InterPro" id="IPR011118">
    <property type="entry name" value="Tannase/feruloyl_esterase"/>
</dbReference>
<dbReference type="EC" id="3.1.1.-" evidence="10"/>
<evidence type="ECO:0000256" key="10">
    <source>
        <dbReference type="RuleBase" id="RU361238"/>
    </source>
</evidence>
<evidence type="ECO:0000313" key="11">
    <source>
        <dbReference type="EMBL" id="KAF2996736.1"/>
    </source>
</evidence>
<evidence type="ECO:0000256" key="1">
    <source>
        <dbReference type="ARBA" id="ARBA00006249"/>
    </source>
</evidence>
<name>A0A9P4T710_CURKU</name>
<proteinExistence type="inferred from homology"/>
<dbReference type="Proteomes" id="UP000801428">
    <property type="component" value="Unassembled WGS sequence"/>
</dbReference>
<dbReference type="InterPro" id="IPR029058">
    <property type="entry name" value="AB_hydrolase_fold"/>
</dbReference>
<keyword evidence="3" id="KW-0119">Carbohydrate metabolism</keyword>
<keyword evidence="8" id="KW-1015">Disulfide bond</keyword>
<dbReference type="Pfam" id="PF07519">
    <property type="entry name" value="Tannase"/>
    <property type="match status" value="1"/>
</dbReference>
<keyword evidence="7" id="KW-0106">Calcium</keyword>
<comment type="similarity">
    <text evidence="1 10">Belongs to the tannase family.</text>
</comment>
<dbReference type="SUPFAM" id="SSF53474">
    <property type="entry name" value="alpha/beta-Hydrolases"/>
    <property type="match status" value="1"/>
</dbReference>
<evidence type="ECO:0000256" key="7">
    <source>
        <dbReference type="ARBA" id="ARBA00022837"/>
    </source>
</evidence>
<dbReference type="GO" id="GO:0046872">
    <property type="term" value="F:metal ion binding"/>
    <property type="evidence" value="ECO:0007669"/>
    <property type="project" value="UniProtKB-KW"/>
</dbReference>
<keyword evidence="3" id="KW-0624">Polysaccharide degradation</keyword>
<evidence type="ECO:0000256" key="3">
    <source>
        <dbReference type="ARBA" id="ARBA00022651"/>
    </source>
</evidence>
<dbReference type="GO" id="GO:0045493">
    <property type="term" value="P:xylan catabolic process"/>
    <property type="evidence" value="ECO:0007669"/>
    <property type="project" value="UniProtKB-KW"/>
</dbReference>
<dbReference type="OrthoDB" id="3039123at2759"/>
<gene>
    <name evidence="11" type="ORF">E8E13_006227</name>
</gene>